<comment type="catalytic activity">
    <reaction evidence="1 14">
        <text>Hydrolyzes free adenine bases from 7,8-dihydro-8-oxoguanine:adenine mismatched double-stranded DNA, leaving an apurinic site.</text>
        <dbReference type="EC" id="3.2.2.31"/>
    </reaction>
</comment>
<dbReference type="InterPro" id="IPR005760">
    <property type="entry name" value="A/G_AdeGlyc_MutY"/>
</dbReference>
<proteinExistence type="inferred from homology"/>
<keyword evidence="9 16" id="KW-0378">Hydrolase</keyword>
<evidence type="ECO:0000259" key="15">
    <source>
        <dbReference type="SMART" id="SM00478"/>
    </source>
</evidence>
<dbReference type="PANTHER" id="PTHR42944">
    <property type="entry name" value="ADENINE DNA GLYCOSYLASE"/>
    <property type="match status" value="1"/>
</dbReference>
<sequence length="355" mass="41112">MQFSEKLIDWYSINLRDLPWRATQDPYKIWLSEIVLQQTRVVQGLPYYLRFLKHFPTVFDLASAKEDEVLKLWQGLGYYSRARNLHATAKFIAKEKNGIFPQTAKALKKLKGVGEYTAHAIASFCFHEPVAVLDGNVFRVLSRVFGVNDEIDTPAGKRIFNDLAQKLLDKEKPDLYNQAIMEFGALQCTPKNPDCTICPFSKNCVAYQNQLIADLPRKKKKVKVKQEHINYLVLVDQKGNTFMKQRTQKGIWRNLFEFPRLESEFVNGVSEGLNETIKLKSLESHKVEIIPFYPQPVKHLLSHRKLFIQFYIGKVTDYSAFPSLSKKYHIVQNIHTFAVPVVIERFIEASDFFNS</sequence>
<evidence type="ECO:0000256" key="11">
    <source>
        <dbReference type="ARBA" id="ARBA00023014"/>
    </source>
</evidence>
<dbReference type="Pfam" id="PF00730">
    <property type="entry name" value="HhH-GPD"/>
    <property type="match status" value="1"/>
</dbReference>
<comment type="function">
    <text evidence="2">Adenine glycosylase active on G-A mispairs. MutY also corrects error-prone DNA synthesis past GO lesions which are due to the oxidatively damaged form of guanine: 7,8-dihydro-8-oxoguanine (8-oxo-dGTP).</text>
</comment>
<evidence type="ECO:0000256" key="8">
    <source>
        <dbReference type="ARBA" id="ARBA00022763"/>
    </source>
</evidence>
<keyword evidence="10 14" id="KW-0408">Iron</keyword>
<keyword evidence="6" id="KW-0004">4Fe-4S</keyword>
<evidence type="ECO:0000256" key="6">
    <source>
        <dbReference type="ARBA" id="ARBA00022485"/>
    </source>
</evidence>
<evidence type="ECO:0000256" key="7">
    <source>
        <dbReference type="ARBA" id="ARBA00022723"/>
    </source>
</evidence>
<dbReference type="InterPro" id="IPR029119">
    <property type="entry name" value="MutY_C"/>
</dbReference>
<comment type="caution">
    <text evidence="16">The sequence shown here is derived from an EMBL/GenBank/DDBJ whole genome shotgun (WGS) entry which is preliminary data.</text>
</comment>
<organism evidence="16 17">
    <name type="scientific">Mesonia sediminis</name>
    <dbReference type="NCBI Taxonomy" id="1703946"/>
    <lineage>
        <taxon>Bacteria</taxon>
        <taxon>Pseudomonadati</taxon>
        <taxon>Bacteroidota</taxon>
        <taxon>Flavobacteriia</taxon>
        <taxon>Flavobacteriales</taxon>
        <taxon>Flavobacteriaceae</taxon>
        <taxon>Mesonia</taxon>
    </lineage>
</organism>
<feature type="domain" description="HhH-GPD" evidence="15">
    <location>
        <begin position="35"/>
        <end position="186"/>
    </location>
</feature>
<dbReference type="Gene3D" id="1.10.1670.10">
    <property type="entry name" value="Helix-hairpin-Helix base-excision DNA repair enzymes (C-terminal)"/>
    <property type="match status" value="1"/>
</dbReference>
<dbReference type="EC" id="3.2.2.31" evidence="4 14"/>
<dbReference type="CDD" id="cd00056">
    <property type="entry name" value="ENDO3c"/>
    <property type="match status" value="1"/>
</dbReference>
<keyword evidence="12" id="KW-0234">DNA repair</keyword>
<dbReference type="InterPro" id="IPR015797">
    <property type="entry name" value="NUDIX_hydrolase-like_dom_sf"/>
</dbReference>
<keyword evidence="7" id="KW-0479">Metal-binding</keyword>
<evidence type="ECO:0000256" key="9">
    <source>
        <dbReference type="ARBA" id="ARBA00022801"/>
    </source>
</evidence>
<keyword evidence="13 14" id="KW-0326">Glycosidase</keyword>
<gene>
    <name evidence="16" type="primary">mutY</name>
    <name evidence="16" type="ORF">ACFSQ0_10225</name>
</gene>
<dbReference type="NCBIfam" id="TIGR01084">
    <property type="entry name" value="mutY"/>
    <property type="match status" value="1"/>
</dbReference>
<dbReference type="GO" id="GO:0000701">
    <property type="term" value="F:purine-specific mismatch base pair DNA N-glycosylase activity"/>
    <property type="evidence" value="ECO:0007669"/>
    <property type="project" value="UniProtKB-EC"/>
</dbReference>
<dbReference type="SUPFAM" id="SSF55811">
    <property type="entry name" value="Nudix"/>
    <property type="match status" value="1"/>
</dbReference>
<evidence type="ECO:0000256" key="4">
    <source>
        <dbReference type="ARBA" id="ARBA00012045"/>
    </source>
</evidence>
<comment type="cofactor">
    <cofactor evidence="14">
        <name>[4Fe-4S] cluster</name>
        <dbReference type="ChEBI" id="CHEBI:49883"/>
    </cofactor>
    <text evidence="14">Binds 1 [4Fe-4S] cluster.</text>
</comment>
<dbReference type="PANTHER" id="PTHR42944:SF1">
    <property type="entry name" value="ADENINE DNA GLYCOSYLASE"/>
    <property type="match status" value="1"/>
</dbReference>
<evidence type="ECO:0000313" key="17">
    <source>
        <dbReference type="Proteomes" id="UP001597357"/>
    </source>
</evidence>
<evidence type="ECO:0000256" key="13">
    <source>
        <dbReference type="ARBA" id="ARBA00023295"/>
    </source>
</evidence>
<dbReference type="Pfam" id="PF00633">
    <property type="entry name" value="HHH"/>
    <property type="match status" value="1"/>
</dbReference>
<evidence type="ECO:0000256" key="3">
    <source>
        <dbReference type="ARBA" id="ARBA00008343"/>
    </source>
</evidence>
<keyword evidence="8 14" id="KW-0227">DNA damage</keyword>
<dbReference type="Pfam" id="PF14815">
    <property type="entry name" value="NUDIX_4"/>
    <property type="match status" value="1"/>
</dbReference>
<protein>
    <recommendedName>
        <fullName evidence="5 14">Adenine DNA glycosylase</fullName>
        <ecNumber evidence="4 14">3.2.2.31</ecNumber>
    </recommendedName>
</protein>
<dbReference type="InterPro" id="IPR011257">
    <property type="entry name" value="DNA_glycosylase"/>
</dbReference>
<dbReference type="Gene3D" id="1.10.340.30">
    <property type="entry name" value="Hypothetical protein, domain 2"/>
    <property type="match status" value="1"/>
</dbReference>
<keyword evidence="17" id="KW-1185">Reference proteome</keyword>
<dbReference type="InterPro" id="IPR023170">
    <property type="entry name" value="HhH_base_excis_C"/>
</dbReference>
<dbReference type="Proteomes" id="UP001597357">
    <property type="component" value="Unassembled WGS sequence"/>
</dbReference>
<evidence type="ECO:0000256" key="2">
    <source>
        <dbReference type="ARBA" id="ARBA00002933"/>
    </source>
</evidence>
<dbReference type="RefSeq" id="WP_379047814.1">
    <property type="nucleotide sequence ID" value="NZ_JBHULZ010000041.1"/>
</dbReference>
<accession>A0ABW5SGX2</accession>
<dbReference type="InterPro" id="IPR003265">
    <property type="entry name" value="HhH-GPD_domain"/>
</dbReference>
<dbReference type="Gene3D" id="3.90.79.10">
    <property type="entry name" value="Nucleoside Triphosphate Pyrophosphohydrolase"/>
    <property type="match status" value="1"/>
</dbReference>
<dbReference type="SMART" id="SM00478">
    <property type="entry name" value="ENDO3c"/>
    <property type="match status" value="1"/>
</dbReference>
<dbReference type="InterPro" id="IPR044298">
    <property type="entry name" value="MIG/MutY"/>
</dbReference>
<dbReference type="SUPFAM" id="SSF48150">
    <property type="entry name" value="DNA-glycosylase"/>
    <property type="match status" value="1"/>
</dbReference>
<comment type="similarity">
    <text evidence="3 14">Belongs to the Nth/MutY family.</text>
</comment>
<evidence type="ECO:0000256" key="12">
    <source>
        <dbReference type="ARBA" id="ARBA00023204"/>
    </source>
</evidence>
<evidence type="ECO:0000313" key="16">
    <source>
        <dbReference type="EMBL" id="MFD2698369.1"/>
    </source>
</evidence>
<reference evidence="17" key="1">
    <citation type="journal article" date="2019" name="Int. J. Syst. Evol. Microbiol.">
        <title>The Global Catalogue of Microorganisms (GCM) 10K type strain sequencing project: providing services to taxonomists for standard genome sequencing and annotation.</title>
        <authorList>
            <consortium name="The Broad Institute Genomics Platform"/>
            <consortium name="The Broad Institute Genome Sequencing Center for Infectious Disease"/>
            <person name="Wu L."/>
            <person name="Ma J."/>
        </authorList>
    </citation>
    <scope>NUCLEOTIDE SEQUENCE [LARGE SCALE GENOMIC DNA]</scope>
    <source>
        <strain evidence="17">KCTC 42255</strain>
    </source>
</reference>
<evidence type="ECO:0000256" key="5">
    <source>
        <dbReference type="ARBA" id="ARBA00022023"/>
    </source>
</evidence>
<evidence type="ECO:0000256" key="10">
    <source>
        <dbReference type="ARBA" id="ARBA00023004"/>
    </source>
</evidence>
<dbReference type="InterPro" id="IPR000445">
    <property type="entry name" value="HhH_motif"/>
</dbReference>
<dbReference type="CDD" id="cd03431">
    <property type="entry name" value="NUDIX_DNA_Glycosylase_C-MutY"/>
    <property type="match status" value="1"/>
</dbReference>
<dbReference type="EMBL" id="JBHULZ010000041">
    <property type="protein sequence ID" value="MFD2698369.1"/>
    <property type="molecule type" value="Genomic_DNA"/>
</dbReference>
<keyword evidence="11" id="KW-0411">Iron-sulfur</keyword>
<evidence type="ECO:0000256" key="1">
    <source>
        <dbReference type="ARBA" id="ARBA00000843"/>
    </source>
</evidence>
<name>A0ABW5SGX2_9FLAO</name>
<evidence type="ECO:0000256" key="14">
    <source>
        <dbReference type="RuleBase" id="RU365096"/>
    </source>
</evidence>